<organism evidence="5 6">
    <name type="scientific">Fusarium redolens</name>
    <dbReference type="NCBI Taxonomy" id="48865"/>
    <lineage>
        <taxon>Eukaryota</taxon>
        <taxon>Fungi</taxon>
        <taxon>Dikarya</taxon>
        <taxon>Ascomycota</taxon>
        <taxon>Pezizomycotina</taxon>
        <taxon>Sordariomycetes</taxon>
        <taxon>Hypocreomycetidae</taxon>
        <taxon>Hypocreales</taxon>
        <taxon>Nectriaceae</taxon>
        <taxon>Fusarium</taxon>
        <taxon>Fusarium redolens species complex</taxon>
    </lineage>
</organism>
<evidence type="ECO:0000256" key="3">
    <source>
        <dbReference type="SAM" id="MobiDB-lite"/>
    </source>
</evidence>
<evidence type="ECO:0000256" key="1">
    <source>
        <dbReference type="ARBA" id="ARBA00022723"/>
    </source>
</evidence>
<dbReference type="AlphaFoldDB" id="A0A9P9HZW2"/>
<dbReference type="GeneID" id="70215340"/>
<keyword evidence="1" id="KW-0479">Metal-binding</keyword>
<proteinExistence type="predicted"/>
<reference evidence="5" key="1">
    <citation type="journal article" date="2021" name="Nat. Commun.">
        <title>Genetic determinants of endophytism in the Arabidopsis root mycobiome.</title>
        <authorList>
            <person name="Mesny F."/>
            <person name="Miyauchi S."/>
            <person name="Thiergart T."/>
            <person name="Pickel B."/>
            <person name="Atanasova L."/>
            <person name="Karlsson M."/>
            <person name="Huettel B."/>
            <person name="Barry K.W."/>
            <person name="Haridas S."/>
            <person name="Chen C."/>
            <person name="Bauer D."/>
            <person name="Andreopoulos W."/>
            <person name="Pangilinan J."/>
            <person name="LaButti K."/>
            <person name="Riley R."/>
            <person name="Lipzen A."/>
            <person name="Clum A."/>
            <person name="Drula E."/>
            <person name="Henrissat B."/>
            <person name="Kohler A."/>
            <person name="Grigoriev I.V."/>
            <person name="Martin F.M."/>
            <person name="Hacquard S."/>
        </authorList>
    </citation>
    <scope>NUCLEOTIDE SEQUENCE</scope>
    <source>
        <strain evidence="5">MPI-CAGE-AT-0023</strain>
    </source>
</reference>
<sequence>MSMSSSISPEIRRNGGRRSTACQRCHKQKVKCSRERPCRNCQSAHVECIYSGRDRLLTVPESYLRSLEADRRRLRNSSQPSSHTSARDDVALISDSRSQDYSHHSVENSAAEAFLAKVNQLRHNTTVSGAFDPSPIEQGVPGHSGGSEIQSAYDYFRLTFDTSHSPVSLSLPPYPYADHLLEQMEIYMGHDYHWFLRQRFRERMDATYKTSGSLESKDRLWLCRLLIVFALGETFVNYRTPIINLRSTTNEPNNQNNNPDQTAEAPSPPPPGTAFFEQALMLLKLPYEEPSLEHIEILNLATFYSYSLNRKKAAYMYAGMSARMCNLLGLHQVPAKAYSTLEKEHRKRVCWTSYCLDKMTSSELGLLPSFQPTQIKLDYPSDQQLEPEDAVQFYEAEFLRARIQLTYMKAEADVFIDLWQSIRDDIPDGERRVRPILIKLEKWLDELPMSLKFNCEAGMPEEMAVAPNMRSMASLYLRWQQCFILLLRPFFLKQIAYIVSDDLSDPFQNGNLQALSDTCIRAARSNLLIEIGLWHRERIAKFGFWDSLHLFSSLTIFSLAISVNKRRPASFDESNADAATYNTAKDLLRDLVEAGNLASKGHERMLHDVEALGEVLGSMQTNTSDFMLEQWDMDNWMAQVLSMDSSSLNLYDFE</sequence>
<evidence type="ECO:0000313" key="5">
    <source>
        <dbReference type="EMBL" id="KAH7265704.1"/>
    </source>
</evidence>
<dbReference type="GO" id="GO:0006351">
    <property type="term" value="P:DNA-templated transcription"/>
    <property type="evidence" value="ECO:0007669"/>
    <property type="project" value="InterPro"/>
</dbReference>
<dbReference type="SUPFAM" id="SSF57701">
    <property type="entry name" value="Zn2/Cys6 DNA-binding domain"/>
    <property type="match status" value="1"/>
</dbReference>
<dbReference type="CDD" id="cd12148">
    <property type="entry name" value="fungal_TF_MHR"/>
    <property type="match status" value="1"/>
</dbReference>
<dbReference type="Pfam" id="PF00172">
    <property type="entry name" value="Zn_clus"/>
    <property type="match status" value="1"/>
</dbReference>
<feature type="region of interest" description="Disordered" evidence="3">
    <location>
        <begin position="71"/>
        <end position="90"/>
    </location>
</feature>
<dbReference type="InterPro" id="IPR036864">
    <property type="entry name" value="Zn2-C6_fun-type_DNA-bd_sf"/>
</dbReference>
<dbReference type="PANTHER" id="PTHR46910">
    <property type="entry name" value="TRANSCRIPTION FACTOR PDR1"/>
    <property type="match status" value="1"/>
</dbReference>
<dbReference type="SMART" id="SM00906">
    <property type="entry name" value="Fungal_trans"/>
    <property type="match status" value="1"/>
</dbReference>
<dbReference type="PROSITE" id="PS00463">
    <property type="entry name" value="ZN2_CY6_FUNGAL_1"/>
    <property type="match status" value="1"/>
</dbReference>
<comment type="caution">
    <text evidence="5">The sequence shown here is derived from an EMBL/GenBank/DDBJ whole genome shotgun (WGS) entry which is preliminary data.</text>
</comment>
<protein>
    <submittedName>
        <fullName evidence="5">Fungal-specific transcription factor domain-containing protein</fullName>
    </submittedName>
</protein>
<dbReference type="Pfam" id="PF04082">
    <property type="entry name" value="Fungal_trans"/>
    <property type="match status" value="1"/>
</dbReference>
<dbReference type="GO" id="GO:0008270">
    <property type="term" value="F:zinc ion binding"/>
    <property type="evidence" value="ECO:0007669"/>
    <property type="project" value="InterPro"/>
</dbReference>
<name>A0A9P9HZW2_FUSRE</name>
<dbReference type="GO" id="GO:0003677">
    <property type="term" value="F:DNA binding"/>
    <property type="evidence" value="ECO:0007669"/>
    <property type="project" value="InterPro"/>
</dbReference>
<dbReference type="CDD" id="cd00067">
    <property type="entry name" value="GAL4"/>
    <property type="match status" value="1"/>
</dbReference>
<dbReference type="PROSITE" id="PS50048">
    <property type="entry name" value="ZN2_CY6_FUNGAL_2"/>
    <property type="match status" value="1"/>
</dbReference>
<dbReference type="GO" id="GO:0000981">
    <property type="term" value="F:DNA-binding transcription factor activity, RNA polymerase II-specific"/>
    <property type="evidence" value="ECO:0007669"/>
    <property type="project" value="InterPro"/>
</dbReference>
<feature type="region of interest" description="Disordered" evidence="3">
    <location>
        <begin position="1"/>
        <end position="20"/>
    </location>
</feature>
<evidence type="ECO:0000313" key="6">
    <source>
        <dbReference type="Proteomes" id="UP000720189"/>
    </source>
</evidence>
<evidence type="ECO:0000256" key="2">
    <source>
        <dbReference type="ARBA" id="ARBA00023242"/>
    </source>
</evidence>
<feature type="domain" description="Zn(2)-C6 fungal-type" evidence="4">
    <location>
        <begin position="21"/>
        <end position="50"/>
    </location>
</feature>
<keyword evidence="6" id="KW-1185">Reference proteome</keyword>
<dbReference type="SMART" id="SM00066">
    <property type="entry name" value="GAL4"/>
    <property type="match status" value="1"/>
</dbReference>
<accession>A0A9P9HZW2</accession>
<dbReference type="PANTHER" id="PTHR46910:SF39">
    <property type="entry name" value="ZN(II)2CYS6 TRANSCRIPTION FACTOR (EUROFUNG)"/>
    <property type="match status" value="1"/>
</dbReference>
<dbReference type="InterPro" id="IPR001138">
    <property type="entry name" value="Zn2Cys6_DnaBD"/>
</dbReference>
<feature type="compositionally biased region" description="Low complexity" evidence="3">
    <location>
        <begin position="250"/>
        <end position="259"/>
    </location>
</feature>
<dbReference type="InterPro" id="IPR050987">
    <property type="entry name" value="AtrR-like"/>
</dbReference>
<keyword evidence="2" id="KW-0539">Nucleus</keyword>
<gene>
    <name evidence="5" type="ORF">BKA55DRAFT_254398</name>
</gene>
<dbReference type="Proteomes" id="UP000720189">
    <property type="component" value="Unassembled WGS sequence"/>
</dbReference>
<dbReference type="EMBL" id="JAGMUX010000003">
    <property type="protein sequence ID" value="KAH7265704.1"/>
    <property type="molecule type" value="Genomic_DNA"/>
</dbReference>
<evidence type="ECO:0000259" key="4">
    <source>
        <dbReference type="PROSITE" id="PS50048"/>
    </source>
</evidence>
<dbReference type="OrthoDB" id="3266505at2759"/>
<dbReference type="Gene3D" id="4.10.240.10">
    <property type="entry name" value="Zn(2)-C6 fungal-type DNA-binding domain"/>
    <property type="match status" value="1"/>
</dbReference>
<feature type="region of interest" description="Disordered" evidence="3">
    <location>
        <begin position="246"/>
        <end position="270"/>
    </location>
</feature>
<dbReference type="RefSeq" id="XP_046054439.1">
    <property type="nucleotide sequence ID" value="XM_046185386.1"/>
</dbReference>
<dbReference type="InterPro" id="IPR007219">
    <property type="entry name" value="XnlR_reg_dom"/>
</dbReference>